<feature type="repeat" description="TPR" evidence="3">
    <location>
        <begin position="481"/>
        <end position="514"/>
    </location>
</feature>
<feature type="signal peptide" evidence="4">
    <location>
        <begin position="1"/>
        <end position="20"/>
    </location>
</feature>
<evidence type="ECO:0000313" key="5">
    <source>
        <dbReference type="EMBL" id="ACC98254.1"/>
    </source>
</evidence>
<evidence type="ECO:0000256" key="2">
    <source>
        <dbReference type="ARBA" id="ARBA00022803"/>
    </source>
</evidence>
<accession>B2KCK8</accession>
<dbReference type="InterPro" id="IPR011990">
    <property type="entry name" value="TPR-like_helical_dom_sf"/>
</dbReference>
<organism evidence="5 6">
    <name type="scientific">Elusimicrobium minutum (strain Pei191)</name>
    <dbReference type="NCBI Taxonomy" id="445932"/>
    <lineage>
        <taxon>Bacteria</taxon>
        <taxon>Pseudomonadati</taxon>
        <taxon>Elusimicrobiota</taxon>
        <taxon>Elusimicrobia</taxon>
        <taxon>Elusimicrobiales</taxon>
        <taxon>Elusimicrobiaceae</taxon>
        <taxon>Elusimicrobium</taxon>
    </lineage>
</organism>
<dbReference type="InterPro" id="IPR051685">
    <property type="entry name" value="Ycf3/AcsC/BcsC/TPR_MFPF"/>
</dbReference>
<dbReference type="HOGENOM" id="CLU_483759_0_0_0"/>
<keyword evidence="4" id="KW-0732">Signal</keyword>
<dbReference type="Pfam" id="PF13432">
    <property type="entry name" value="TPR_16"/>
    <property type="match status" value="1"/>
</dbReference>
<dbReference type="PANTHER" id="PTHR44943:SF8">
    <property type="entry name" value="TPR REPEAT-CONTAINING PROTEIN MJ0263"/>
    <property type="match status" value="1"/>
</dbReference>
<reference evidence="5 6" key="1">
    <citation type="journal article" date="2009" name="Appl. Environ. Microbiol.">
        <title>Genomic analysis of 'Elusimicrobium minutum,' the first cultivated representative of the phylum 'Elusimicrobia' (formerly termite group 1).</title>
        <authorList>
            <person name="Herlemann D.P.R."/>
            <person name="Geissinger O."/>
            <person name="Ikeda-Ohtsubo W."/>
            <person name="Kunin V."/>
            <person name="Sun H."/>
            <person name="Lapidus A."/>
            <person name="Hugenholtz P."/>
            <person name="Brune A."/>
        </authorList>
    </citation>
    <scope>NUCLEOTIDE SEQUENCE [LARGE SCALE GENOMIC DNA]</scope>
    <source>
        <strain evidence="5 6">Pei191</strain>
    </source>
</reference>
<name>B2KCK8_ELUMP</name>
<dbReference type="AlphaFoldDB" id="B2KCK8"/>
<dbReference type="PROSITE" id="PS50005">
    <property type="entry name" value="TPR"/>
    <property type="match status" value="7"/>
</dbReference>
<sequence>MLKKTFTFIFLCLFCVCCFGQNLIGRKKELNPDYSKSVWDNVMETQSLNDVRKGFYFMSVAKYEDAVTAFAKAVVKNPKEANYYLFLGRALYWSGKVDSAMAEFRTAMEINPKNGDAYQLLGIGYGWKGDIRQAQKNFEKAERLMPNRPDVKMNLSSVYASQNKLELALDYIRMAVALSPKDPLLYHQLGLISEMLGRDSSAEEAFKTSIKLYPRYEDSMLALAATYEKRNDDKDALSYYKKALKIKPEDYVARLRYANLLFTSAFEKEAKEVVEKAFSISSREGKGLAFNVSYSAVQNQTAQSSFPPELSALKKVLEETDLADDIIVDAEVNYSLPHEFKEAKEKSLLEREMLRALEQSRAAAAGSQTFRRSFIINGANKEERNIQIETIINTLSEALQNSPENTQSKLNVKTENAKKTVPVEGTGGNSSQKTAYDPRNVGNDMGLWVAGKSWVRFVAETLPDIENRIFDKEQQKMEPDSFDNVLMGLAYLTLGKGNEALNYFDDALKTEPANELALLGKGTAWIVLGREDNAQNIYRQVLEINPKNKTAKKNLTFLEKRGA</sequence>
<feature type="repeat" description="TPR" evidence="3">
    <location>
        <begin position="183"/>
        <end position="216"/>
    </location>
</feature>
<keyword evidence="1" id="KW-0677">Repeat</keyword>
<dbReference type="Proteomes" id="UP000001029">
    <property type="component" value="Chromosome"/>
</dbReference>
<dbReference type="Pfam" id="PF13176">
    <property type="entry name" value="TPR_7"/>
    <property type="match status" value="1"/>
</dbReference>
<feature type="chain" id="PRO_5002779851" evidence="4">
    <location>
        <begin position="21"/>
        <end position="563"/>
    </location>
</feature>
<gene>
    <name evidence="5" type="ordered locus">Emin_0699</name>
</gene>
<dbReference type="Pfam" id="PF14559">
    <property type="entry name" value="TPR_19"/>
    <property type="match status" value="2"/>
</dbReference>
<feature type="repeat" description="TPR" evidence="3">
    <location>
        <begin position="115"/>
        <end position="148"/>
    </location>
</feature>
<dbReference type="PANTHER" id="PTHR44943">
    <property type="entry name" value="CELLULOSE SYNTHASE OPERON PROTEIN C"/>
    <property type="match status" value="1"/>
</dbReference>
<dbReference type="PROSITE" id="PS50293">
    <property type="entry name" value="TPR_REGION"/>
    <property type="match status" value="1"/>
</dbReference>
<dbReference type="RefSeq" id="WP_012414869.1">
    <property type="nucleotide sequence ID" value="NC_010644.1"/>
</dbReference>
<protein>
    <submittedName>
        <fullName evidence="5">Putatively involved in type II secretion system</fullName>
    </submittedName>
</protein>
<dbReference type="STRING" id="445932.Emin_0699"/>
<keyword evidence="2 3" id="KW-0802">TPR repeat</keyword>
<dbReference type="OrthoDB" id="476745at2"/>
<feature type="repeat" description="TPR" evidence="3">
    <location>
        <begin position="81"/>
        <end position="114"/>
    </location>
</feature>
<dbReference type="SUPFAM" id="SSF48452">
    <property type="entry name" value="TPR-like"/>
    <property type="match status" value="2"/>
</dbReference>
<keyword evidence="6" id="KW-1185">Reference proteome</keyword>
<evidence type="ECO:0000256" key="3">
    <source>
        <dbReference type="PROSITE-ProRule" id="PRU00339"/>
    </source>
</evidence>
<dbReference type="Gene3D" id="1.25.40.10">
    <property type="entry name" value="Tetratricopeptide repeat domain"/>
    <property type="match status" value="2"/>
</dbReference>
<feature type="repeat" description="TPR" evidence="3">
    <location>
        <begin position="515"/>
        <end position="548"/>
    </location>
</feature>
<dbReference type="InterPro" id="IPR019734">
    <property type="entry name" value="TPR_rpt"/>
</dbReference>
<evidence type="ECO:0000256" key="1">
    <source>
        <dbReference type="ARBA" id="ARBA00022737"/>
    </source>
</evidence>
<evidence type="ECO:0000256" key="4">
    <source>
        <dbReference type="SAM" id="SignalP"/>
    </source>
</evidence>
<evidence type="ECO:0000313" key="6">
    <source>
        <dbReference type="Proteomes" id="UP000001029"/>
    </source>
</evidence>
<dbReference type="KEGG" id="emi:Emin_0699"/>
<feature type="repeat" description="TPR" evidence="3">
    <location>
        <begin position="149"/>
        <end position="182"/>
    </location>
</feature>
<feature type="repeat" description="TPR" evidence="3">
    <location>
        <begin position="217"/>
        <end position="250"/>
    </location>
</feature>
<proteinExistence type="predicted"/>
<dbReference type="EMBL" id="CP001055">
    <property type="protein sequence ID" value="ACC98254.1"/>
    <property type="molecule type" value="Genomic_DNA"/>
</dbReference>
<dbReference type="SMART" id="SM00028">
    <property type="entry name" value="TPR"/>
    <property type="match status" value="8"/>
</dbReference>